<evidence type="ECO:0000256" key="5">
    <source>
        <dbReference type="ARBA" id="ARBA00022970"/>
    </source>
</evidence>
<keyword evidence="6 8" id="KW-1133">Transmembrane helix</keyword>
<reference evidence="9 10" key="1">
    <citation type="journal article" date="2020" name="Nat. Commun.">
        <title>Genome of Tripterygium wilfordii and identification of cytochrome P450 involved in triptolide biosynthesis.</title>
        <authorList>
            <person name="Tu L."/>
            <person name="Su P."/>
            <person name="Zhang Z."/>
            <person name="Gao L."/>
            <person name="Wang J."/>
            <person name="Hu T."/>
            <person name="Zhou J."/>
            <person name="Zhang Y."/>
            <person name="Zhao Y."/>
            <person name="Liu Y."/>
            <person name="Song Y."/>
            <person name="Tong Y."/>
            <person name="Lu Y."/>
            <person name="Yang J."/>
            <person name="Xu C."/>
            <person name="Jia M."/>
            <person name="Peters R.J."/>
            <person name="Huang L."/>
            <person name="Gao W."/>
        </authorList>
    </citation>
    <scope>NUCLEOTIDE SEQUENCE [LARGE SCALE GENOMIC DNA]</scope>
    <source>
        <strain evidence="10">cv. XIE 37</strain>
        <tissue evidence="9">Leaf</tissue>
    </source>
</reference>
<evidence type="ECO:0000256" key="8">
    <source>
        <dbReference type="SAM" id="Phobius"/>
    </source>
</evidence>
<keyword evidence="7 8" id="KW-0472">Membrane</keyword>
<dbReference type="GO" id="GO:0080143">
    <property type="term" value="P:regulation of amino acid export"/>
    <property type="evidence" value="ECO:0007669"/>
    <property type="project" value="InterPro"/>
</dbReference>
<evidence type="ECO:0000256" key="1">
    <source>
        <dbReference type="ARBA" id="ARBA00004167"/>
    </source>
</evidence>
<dbReference type="PANTHER" id="PTHR33228">
    <property type="entry name" value="PROTEIN GLUTAMINE DUMPER 4-RELATED"/>
    <property type="match status" value="1"/>
</dbReference>
<dbReference type="InParanoid" id="A0A7J7DR65"/>
<dbReference type="Proteomes" id="UP000593562">
    <property type="component" value="Unassembled WGS sequence"/>
</dbReference>
<organism evidence="9 10">
    <name type="scientific">Tripterygium wilfordii</name>
    <name type="common">Thunder God vine</name>
    <dbReference type="NCBI Taxonomy" id="458696"/>
    <lineage>
        <taxon>Eukaryota</taxon>
        <taxon>Viridiplantae</taxon>
        <taxon>Streptophyta</taxon>
        <taxon>Embryophyta</taxon>
        <taxon>Tracheophyta</taxon>
        <taxon>Spermatophyta</taxon>
        <taxon>Magnoliopsida</taxon>
        <taxon>eudicotyledons</taxon>
        <taxon>Gunneridae</taxon>
        <taxon>Pentapetalae</taxon>
        <taxon>rosids</taxon>
        <taxon>fabids</taxon>
        <taxon>Celastrales</taxon>
        <taxon>Celastraceae</taxon>
        <taxon>Tripterygium</taxon>
    </lineage>
</organism>
<accession>A0A7J7DR65</accession>
<evidence type="ECO:0000313" key="10">
    <source>
        <dbReference type="Proteomes" id="UP000593562"/>
    </source>
</evidence>
<dbReference type="GO" id="GO:0006865">
    <property type="term" value="P:amino acid transport"/>
    <property type="evidence" value="ECO:0007669"/>
    <property type="project" value="UniProtKB-KW"/>
</dbReference>
<dbReference type="PANTHER" id="PTHR33228:SF80">
    <property type="entry name" value="PROTEIN, PUTATIVE-RELATED"/>
    <property type="match status" value="1"/>
</dbReference>
<keyword evidence="5" id="KW-0029">Amino-acid transport</keyword>
<comment type="similarity">
    <text evidence="2">Belongs to the GLUTAMINE DUMPER 1 (TC 9.B.60) family.</text>
</comment>
<evidence type="ECO:0000256" key="3">
    <source>
        <dbReference type="ARBA" id="ARBA00022448"/>
    </source>
</evidence>
<keyword evidence="3" id="KW-0813">Transport</keyword>
<sequence>MRPTSSTSTTNIWRSPIPYLFGGLGLMMLLISVALIMLACSLKKISNNSSTVDDEQLKSASKPVNRVIDMEPKLVVIMAGDDKPTYIATPITSSSSSSSTALVCCDQV</sequence>
<gene>
    <name evidence="9" type="ORF">HS088_TW04G00853</name>
</gene>
<comment type="caution">
    <text evidence="9">The sequence shown here is derived from an EMBL/GenBank/DDBJ whole genome shotgun (WGS) entry which is preliminary data.</text>
</comment>
<evidence type="ECO:0000313" key="9">
    <source>
        <dbReference type="EMBL" id="KAF5748892.1"/>
    </source>
</evidence>
<keyword evidence="10" id="KW-1185">Reference proteome</keyword>
<protein>
    <submittedName>
        <fullName evidence="9">Uncharacterized protein</fullName>
    </submittedName>
</protein>
<feature type="transmembrane region" description="Helical" evidence="8">
    <location>
        <begin position="20"/>
        <end position="40"/>
    </location>
</feature>
<dbReference type="GO" id="GO:0016020">
    <property type="term" value="C:membrane"/>
    <property type="evidence" value="ECO:0007669"/>
    <property type="project" value="UniProtKB-SubCell"/>
</dbReference>
<comment type="subcellular location">
    <subcellularLocation>
        <location evidence="1">Membrane</location>
        <topology evidence="1">Single-pass membrane protein</topology>
    </subcellularLocation>
</comment>
<evidence type="ECO:0000256" key="6">
    <source>
        <dbReference type="ARBA" id="ARBA00022989"/>
    </source>
</evidence>
<keyword evidence="4 8" id="KW-0812">Transmembrane</keyword>
<dbReference type="EMBL" id="JAAARO010000004">
    <property type="protein sequence ID" value="KAF5748892.1"/>
    <property type="molecule type" value="Genomic_DNA"/>
</dbReference>
<evidence type="ECO:0000256" key="4">
    <source>
        <dbReference type="ARBA" id="ARBA00022692"/>
    </source>
</evidence>
<name>A0A7J7DR65_TRIWF</name>
<dbReference type="AlphaFoldDB" id="A0A7J7DR65"/>
<proteinExistence type="inferred from homology"/>
<dbReference type="InterPro" id="IPR040359">
    <property type="entry name" value="GDU"/>
</dbReference>
<evidence type="ECO:0000256" key="7">
    <source>
        <dbReference type="ARBA" id="ARBA00023136"/>
    </source>
</evidence>
<evidence type="ECO:0000256" key="2">
    <source>
        <dbReference type="ARBA" id="ARBA00009977"/>
    </source>
</evidence>